<dbReference type="Proteomes" id="UP000800200">
    <property type="component" value="Unassembled WGS sequence"/>
</dbReference>
<dbReference type="OrthoDB" id="3904016at2759"/>
<sequence length="341" mass="38020">MEYGVPPVNLYSPNRLSGYFDAFVQNINAIEDPNTWNATLTSLRNQKRYLGDLLSKTVTTLNALRDRQSRNERLLTSNPGPRSKKKKILHNRLRTDKTIKRCENEEQVILDCLQVCRTNIHTLEAIVNPTDTSSTAADYGTTTTKSGPSYATPVTMEFDWNGWADTQDGFSPFHREARKVAFLDECVPDMDAVSEGTVFGNISTAPIPPPLSPRSQGRLSSVPPPPVPPNTACRTHSALSPMAACFEPSIGQYQYAEERGPDLDKLTISGLLASNGVRKTQKRRFSDAAINHTFHCLLWEAAKPSFMQKREMSWTPGSCPSEQVNEEEADDATKRQRNNSL</sequence>
<dbReference type="AlphaFoldDB" id="A0A6A6DLX2"/>
<feature type="region of interest" description="Disordered" evidence="1">
    <location>
        <begin position="203"/>
        <end position="234"/>
    </location>
</feature>
<accession>A0A6A6DLX2</accession>
<proteinExistence type="predicted"/>
<feature type="region of interest" description="Disordered" evidence="1">
    <location>
        <begin position="311"/>
        <end position="341"/>
    </location>
</feature>
<evidence type="ECO:0000313" key="3">
    <source>
        <dbReference type="Proteomes" id="UP000800200"/>
    </source>
</evidence>
<evidence type="ECO:0000256" key="1">
    <source>
        <dbReference type="SAM" id="MobiDB-lite"/>
    </source>
</evidence>
<reference evidence="2" key="1">
    <citation type="journal article" date="2020" name="Stud. Mycol.">
        <title>101 Dothideomycetes genomes: a test case for predicting lifestyles and emergence of pathogens.</title>
        <authorList>
            <person name="Haridas S."/>
            <person name="Albert R."/>
            <person name="Binder M."/>
            <person name="Bloem J."/>
            <person name="Labutti K."/>
            <person name="Salamov A."/>
            <person name="Andreopoulos B."/>
            <person name="Baker S."/>
            <person name="Barry K."/>
            <person name="Bills G."/>
            <person name="Bluhm B."/>
            <person name="Cannon C."/>
            <person name="Castanera R."/>
            <person name="Culley D."/>
            <person name="Daum C."/>
            <person name="Ezra D."/>
            <person name="Gonzalez J."/>
            <person name="Henrissat B."/>
            <person name="Kuo A."/>
            <person name="Liang C."/>
            <person name="Lipzen A."/>
            <person name="Lutzoni F."/>
            <person name="Magnuson J."/>
            <person name="Mondo S."/>
            <person name="Nolan M."/>
            <person name="Ohm R."/>
            <person name="Pangilinan J."/>
            <person name="Park H.-J."/>
            <person name="Ramirez L."/>
            <person name="Alfaro M."/>
            <person name="Sun H."/>
            <person name="Tritt A."/>
            <person name="Yoshinaga Y."/>
            <person name="Zwiers L.-H."/>
            <person name="Turgeon B."/>
            <person name="Goodwin S."/>
            <person name="Spatafora J."/>
            <person name="Crous P."/>
            <person name="Grigoriev I."/>
        </authorList>
    </citation>
    <scope>NUCLEOTIDE SEQUENCE</scope>
    <source>
        <strain evidence="2">CBS 207.26</strain>
    </source>
</reference>
<evidence type="ECO:0000313" key="2">
    <source>
        <dbReference type="EMBL" id="KAF2179993.1"/>
    </source>
</evidence>
<dbReference type="EMBL" id="ML994660">
    <property type="protein sequence ID" value="KAF2179993.1"/>
    <property type="molecule type" value="Genomic_DNA"/>
</dbReference>
<keyword evidence="3" id="KW-1185">Reference proteome</keyword>
<gene>
    <name evidence="2" type="ORF">K469DRAFT_693478</name>
</gene>
<name>A0A6A6DLX2_9PEZI</name>
<protein>
    <submittedName>
        <fullName evidence="2">Uncharacterized protein</fullName>
    </submittedName>
</protein>
<organism evidence="2 3">
    <name type="scientific">Zopfia rhizophila CBS 207.26</name>
    <dbReference type="NCBI Taxonomy" id="1314779"/>
    <lineage>
        <taxon>Eukaryota</taxon>
        <taxon>Fungi</taxon>
        <taxon>Dikarya</taxon>
        <taxon>Ascomycota</taxon>
        <taxon>Pezizomycotina</taxon>
        <taxon>Dothideomycetes</taxon>
        <taxon>Dothideomycetes incertae sedis</taxon>
        <taxon>Zopfiaceae</taxon>
        <taxon>Zopfia</taxon>
    </lineage>
</organism>